<sequence length="340" mass="37712">SFYGTRSEPLHTFSIPQAMNGYNDKSITDGLIADTFLDFRNRTRIEECEKFLRTPAHFLITICMILDNTFKAADKATVVDNFKARVKLMKGGILSVLNELNLIISWLSKRPPPPMGLPVIGPNPSKRSCLRPFLTFDNWPVHGGVWSTAVVNVHAAQMQHVQQGCLDRSRDDLASDGSRIEGSHKGWTSLQCSVASGLELQTALEDDHVLQRNIRAALNGKAKFNDPFVSSTFDSHHLALVDHTARLYNVVSYSCGNPSFVLLPRLKDVQSGKNSALSILLTQIHSAISIQSSPSRPTTQTSRNWIPTNMITSSRNSSSIRLHSSADSSRKVTGYYRTLM</sequence>
<reference evidence="1" key="1">
    <citation type="submission" date="2023-03" db="EMBL/GenBank/DDBJ databases">
        <title>Massive genome expansion in bonnet fungi (Mycena s.s.) driven by repeated elements and novel gene families across ecological guilds.</title>
        <authorList>
            <consortium name="Lawrence Berkeley National Laboratory"/>
            <person name="Harder C.B."/>
            <person name="Miyauchi S."/>
            <person name="Viragh M."/>
            <person name="Kuo A."/>
            <person name="Thoen E."/>
            <person name="Andreopoulos B."/>
            <person name="Lu D."/>
            <person name="Skrede I."/>
            <person name="Drula E."/>
            <person name="Henrissat B."/>
            <person name="Morin E."/>
            <person name="Kohler A."/>
            <person name="Barry K."/>
            <person name="LaButti K."/>
            <person name="Morin E."/>
            <person name="Salamov A."/>
            <person name="Lipzen A."/>
            <person name="Mereny Z."/>
            <person name="Hegedus B."/>
            <person name="Baldrian P."/>
            <person name="Stursova M."/>
            <person name="Weitz H."/>
            <person name="Taylor A."/>
            <person name="Grigoriev I.V."/>
            <person name="Nagy L.G."/>
            <person name="Martin F."/>
            <person name="Kauserud H."/>
        </authorList>
    </citation>
    <scope>NUCLEOTIDE SEQUENCE</scope>
    <source>
        <strain evidence="1">CBHHK188m</strain>
    </source>
</reference>
<name>A0AAD7J2I4_9AGAR</name>
<dbReference type="Proteomes" id="UP001215280">
    <property type="component" value="Unassembled WGS sequence"/>
</dbReference>
<feature type="non-terminal residue" evidence="1">
    <location>
        <position position="1"/>
    </location>
</feature>
<dbReference type="AlphaFoldDB" id="A0AAD7J2I4"/>
<keyword evidence="2" id="KW-1185">Reference proteome</keyword>
<organism evidence="1 2">
    <name type="scientific">Mycena maculata</name>
    <dbReference type="NCBI Taxonomy" id="230809"/>
    <lineage>
        <taxon>Eukaryota</taxon>
        <taxon>Fungi</taxon>
        <taxon>Dikarya</taxon>
        <taxon>Basidiomycota</taxon>
        <taxon>Agaricomycotina</taxon>
        <taxon>Agaricomycetes</taxon>
        <taxon>Agaricomycetidae</taxon>
        <taxon>Agaricales</taxon>
        <taxon>Marasmiineae</taxon>
        <taxon>Mycenaceae</taxon>
        <taxon>Mycena</taxon>
    </lineage>
</organism>
<comment type="caution">
    <text evidence="1">The sequence shown here is derived from an EMBL/GenBank/DDBJ whole genome shotgun (WGS) entry which is preliminary data.</text>
</comment>
<evidence type="ECO:0000313" key="1">
    <source>
        <dbReference type="EMBL" id="KAJ7753100.1"/>
    </source>
</evidence>
<evidence type="ECO:0000313" key="2">
    <source>
        <dbReference type="Proteomes" id="UP001215280"/>
    </source>
</evidence>
<gene>
    <name evidence="1" type="ORF">DFH07DRAFT_744643</name>
</gene>
<protein>
    <submittedName>
        <fullName evidence="1">Uncharacterized protein</fullName>
    </submittedName>
</protein>
<proteinExistence type="predicted"/>
<dbReference type="EMBL" id="JARJLG010000072">
    <property type="protein sequence ID" value="KAJ7753100.1"/>
    <property type="molecule type" value="Genomic_DNA"/>
</dbReference>
<accession>A0AAD7J2I4</accession>